<sequence>MHSIKYSPTATRSLQQWAPLIVSLVIVTSIVTVNLLAPFFSAPETNMEKALRILDQAPIIDGQIRFYLNSSINDADLTTLPETFDTDITRLRKGKVGGQFWSVYMPCTPNVTDYTTTLRDVVEQIDLVKRMVDKYTDVFQMAYSVADIRQAFRHGKIASLVGMEGGHSMDDSLGVLRQLYALGARYMTLTHTCHTAWADSAAPPPLHNGLTLFGESVVSEMNRLGMLVDISHVSPDTMRHVARVSQAPLFFSHSSAAALCNITRNVPDDVLEMVKEKGGIVMVNFFSIFVSCNTTATLSQVADHIVHIKKVAGAQHIGLGADYDGINSWPEGLRDVSTYPNLIAELLSRGFTESEVRGIASDNLIRVLDETERVSRRLNSMKPVEETLRINKTCPIRAEEL</sequence>
<dbReference type="InterPro" id="IPR008257">
    <property type="entry name" value="Pept_M19"/>
</dbReference>
<keyword evidence="2" id="KW-0472">Membrane</keyword>
<dbReference type="CDD" id="cd01301">
    <property type="entry name" value="rDP_like"/>
    <property type="match status" value="1"/>
</dbReference>
<comment type="cofactor">
    <cofactor evidence="1">
        <name>Zn(2+)</name>
        <dbReference type="ChEBI" id="CHEBI:29105"/>
    </cofactor>
</comment>
<comment type="caution">
    <text evidence="3">The sequence shown here is derived from an EMBL/GenBank/DDBJ whole genome shotgun (WGS) entry which is preliminary data.</text>
</comment>
<dbReference type="Gene3D" id="3.20.20.140">
    <property type="entry name" value="Metal-dependent hydrolases"/>
    <property type="match status" value="1"/>
</dbReference>
<dbReference type="EMBL" id="QEAO01000006">
    <property type="protein sequence ID" value="TPX35880.1"/>
    <property type="molecule type" value="Genomic_DNA"/>
</dbReference>
<organism evidence="3 4">
    <name type="scientific">Synchytrium microbalum</name>
    <dbReference type="NCBI Taxonomy" id="1806994"/>
    <lineage>
        <taxon>Eukaryota</taxon>
        <taxon>Fungi</taxon>
        <taxon>Fungi incertae sedis</taxon>
        <taxon>Chytridiomycota</taxon>
        <taxon>Chytridiomycota incertae sedis</taxon>
        <taxon>Chytridiomycetes</taxon>
        <taxon>Synchytriales</taxon>
        <taxon>Synchytriaceae</taxon>
        <taxon>Synchytrium</taxon>
    </lineage>
</organism>
<dbReference type="EC" id="3.4.13.19" evidence="1"/>
<keyword evidence="4" id="KW-1185">Reference proteome</keyword>
<keyword evidence="1" id="KW-0378">Hydrolase</keyword>
<dbReference type="AlphaFoldDB" id="A0A507C2Y9"/>
<dbReference type="Proteomes" id="UP000319731">
    <property type="component" value="Unassembled WGS sequence"/>
</dbReference>
<proteinExistence type="inferred from homology"/>
<comment type="similarity">
    <text evidence="1">Belongs to the metallo-dependent hydrolases superfamily. Peptidase M19 family.</text>
</comment>
<comment type="catalytic activity">
    <reaction evidence="1">
        <text>an L-aminoacyl-L-amino acid + H2O = 2 an L-alpha-amino acid</text>
        <dbReference type="Rhea" id="RHEA:48940"/>
        <dbReference type="ChEBI" id="CHEBI:15377"/>
        <dbReference type="ChEBI" id="CHEBI:59869"/>
        <dbReference type="ChEBI" id="CHEBI:77460"/>
        <dbReference type="EC" id="3.4.13.19"/>
    </reaction>
</comment>
<dbReference type="GO" id="GO:0070573">
    <property type="term" value="F:metallodipeptidase activity"/>
    <property type="evidence" value="ECO:0007669"/>
    <property type="project" value="InterPro"/>
</dbReference>
<dbReference type="GO" id="GO:0006508">
    <property type="term" value="P:proteolysis"/>
    <property type="evidence" value="ECO:0007669"/>
    <property type="project" value="UniProtKB-KW"/>
</dbReference>
<protein>
    <recommendedName>
        <fullName evidence="1">Dipeptidase</fullName>
        <ecNumber evidence="1">3.4.13.19</ecNumber>
    </recommendedName>
</protein>
<evidence type="ECO:0000256" key="2">
    <source>
        <dbReference type="SAM" id="Phobius"/>
    </source>
</evidence>
<dbReference type="GeneID" id="42002904"/>
<dbReference type="PROSITE" id="PS51365">
    <property type="entry name" value="RENAL_DIPEPTIDASE_2"/>
    <property type="match status" value="1"/>
</dbReference>
<keyword evidence="1" id="KW-0479">Metal-binding</keyword>
<keyword evidence="2" id="KW-0812">Transmembrane</keyword>
<name>A0A507C2Y9_9FUNG</name>
<keyword evidence="1" id="KW-0482">Metalloprotease</keyword>
<accession>A0A507C2Y9</accession>
<dbReference type="InterPro" id="IPR032466">
    <property type="entry name" value="Metal_Hydrolase"/>
</dbReference>
<evidence type="ECO:0000313" key="4">
    <source>
        <dbReference type="Proteomes" id="UP000319731"/>
    </source>
</evidence>
<gene>
    <name evidence="3" type="ORF">SmJEL517_g01679</name>
</gene>
<dbReference type="Pfam" id="PF01244">
    <property type="entry name" value="Peptidase_M19"/>
    <property type="match status" value="1"/>
</dbReference>
<dbReference type="PANTHER" id="PTHR10443">
    <property type="entry name" value="MICROSOMAL DIPEPTIDASE"/>
    <property type="match status" value="1"/>
</dbReference>
<keyword evidence="1" id="KW-0224">Dipeptidase</keyword>
<keyword evidence="1" id="KW-0862">Zinc</keyword>
<dbReference type="PANTHER" id="PTHR10443:SF12">
    <property type="entry name" value="DIPEPTIDASE"/>
    <property type="match status" value="1"/>
</dbReference>
<reference evidence="3 4" key="1">
    <citation type="journal article" date="2019" name="Sci. Rep.">
        <title>Comparative genomics of chytrid fungi reveal insights into the obligate biotrophic and pathogenic lifestyle of Synchytrium endobioticum.</title>
        <authorList>
            <person name="van de Vossenberg B.T.L.H."/>
            <person name="Warris S."/>
            <person name="Nguyen H.D.T."/>
            <person name="van Gent-Pelzer M.P.E."/>
            <person name="Joly D.L."/>
            <person name="van de Geest H.C."/>
            <person name="Bonants P.J.M."/>
            <person name="Smith D.S."/>
            <person name="Levesque C.A."/>
            <person name="van der Lee T.A.J."/>
        </authorList>
    </citation>
    <scope>NUCLEOTIDE SEQUENCE [LARGE SCALE GENOMIC DNA]</scope>
    <source>
        <strain evidence="3 4">JEL517</strain>
    </source>
</reference>
<dbReference type="RefSeq" id="XP_031026265.1">
    <property type="nucleotide sequence ID" value="XM_031167607.1"/>
</dbReference>
<dbReference type="OrthoDB" id="445695at2759"/>
<dbReference type="SUPFAM" id="SSF51556">
    <property type="entry name" value="Metallo-dependent hydrolases"/>
    <property type="match status" value="1"/>
</dbReference>
<keyword evidence="1" id="KW-0645">Protease</keyword>
<evidence type="ECO:0000313" key="3">
    <source>
        <dbReference type="EMBL" id="TPX35880.1"/>
    </source>
</evidence>
<keyword evidence="2" id="KW-1133">Transmembrane helix</keyword>
<evidence type="ECO:0000256" key="1">
    <source>
        <dbReference type="RuleBase" id="RU341113"/>
    </source>
</evidence>
<dbReference type="GO" id="GO:0046872">
    <property type="term" value="F:metal ion binding"/>
    <property type="evidence" value="ECO:0007669"/>
    <property type="project" value="UniProtKB-UniRule"/>
</dbReference>
<dbReference type="STRING" id="1806994.A0A507C2Y9"/>
<feature type="transmembrane region" description="Helical" evidence="2">
    <location>
        <begin position="20"/>
        <end position="42"/>
    </location>
</feature>